<dbReference type="GO" id="GO:0098742">
    <property type="term" value="P:cell-cell adhesion via plasma-membrane adhesion molecules"/>
    <property type="evidence" value="ECO:0007669"/>
    <property type="project" value="TreeGrafter"/>
</dbReference>
<feature type="chain" id="PRO_5044591898" description="Platelet endothelial cell adhesion molecule" evidence="19">
    <location>
        <begin position="25"/>
        <end position="789"/>
    </location>
</feature>
<feature type="domain" description="Ig-like" evidence="20">
    <location>
        <begin position="6"/>
        <end position="124"/>
    </location>
</feature>
<feature type="region of interest" description="Disordered" evidence="17">
    <location>
        <begin position="697"/>
        <end position="789"/>
    </location>
</feature>
<accession>A0A3B5AMV7</accession>
<keyword evidence="8" id="KW-0677">Repeat</keyword>
<dbReference type="SMART" id="SM00409">
    <property type="entry name" value="IG"/>
    <property type="match status" value="3"/>
</dbReference>
<dbReference type="GO" id="GO:0004888">
    <property type="term" value="F:transmembrane signaling receptor activity"/>
    <property type="evidence" value="ECO:0007669"/>
    <property type="project" value="TreeGrafter"/>
</dbReference>
<evidence type="ECO:0000256" key="17">
    <source>
        <dbReference type="SAM" id="MobiDB-lite"/>
    </source>
</evidence>
<dbReference type="STRING" id="144197.ENSSPAP00000014867"/>
<dbReference type="GO" id="GO:0070161">
    <property type="term" value="C:anchoring junction"/>
    <property type="evidence" value="ECO:0007669"/>
    <property type="project" value="UniProtKB-SubCell"/>
</dbReference>
<dbReference type="InterPro" id="IPR007110">
    <property type="entry name" value="Ig-like_dom"/>
</dbReference>
<protein>
    <recommendedName>
        <fullName evidence="16">Platelet endothelial cell adhesion molecule</fullName>
    </recommendedName>
</protein>
<feature type="domain" description="Ig-like" evidence="20">
    <location>
        <begin position="512"/>
        <end position="598"/>
    </location>
</feature>
<keyword evidence="11 18" id="KW-1133">Transmembrane helix</keyword>
<organism evidence="21">
    <name type="scientific">Stegastes partitus</name>
    <name type="common">bicolor damselfish</name>
    <dbReference type="NCBI Taxonomy" id="144197"/>
    <lineage>
        <taxon>Eukaryota</taxon>
        <taxon>Metazoa</taxon>
        <taxon>Chordata</taxon>
        <taxon>Craniata</taxon>
        <taxon>Vertebrata</taxon>
        <taxon>Euteleostomi</taxon>
        <taxon>Actinopterygii</taxon>
        <taxon>Neopterygii</taxon>
        <taxon>Teleostei</taxon>
        <taxon>Neoteleostei</taxon>
        <taxon>Acanthomorphata</taxon>
        <taxon>Ovalentaria</taxon>
        <taxon>Pomacentridae</taxon>
        <taxon>Stegastes</taxon>
    </lineage>
</organism>
<evidence type="ECO:0000256" key="5">
    <source>
        <dbReference type="ARBA" id="ARBA00022553"/>
    </source>
</evidence>
<evidence type="ECO:0000256" key="10">
    <source>
        <dbReference type="ARBA" id="ARBA00022949"/>
    </source>
</evidence>
<dbReference type="InterPro" id="IPR013783">
    <property type="entry name" value="Ig-like_fold"/>
</dbReference>
<evidence type="ECO:0000256" key="4">
    <source>
        <dbReference type="ARBA" id="ARBA00022475"/>
    </source>
</evidence>
<keyword evidence="15" id="KW-0393">Immunoglobulin domain</keyword>
<feature type="signal peptide" evidence="19">
    <location>
        <begin position="1"/>
        <end position="24"/>
    </location>
</feature>
<sequence length="789" mass="86899">MSSGPPGLLLLLTGLLHILQCARGQSSYIIDTVGLSILPSSSVQSGMAVKIRCQASVSHNNIPHLTHKFQITKDDVQIHSYNTTEDSVVYELNQARAADSGTYECRVTVKDKSKASNSQRLDVTGLQTPSLYLNNYSPYENEEFIATCRAAEEKGPLIFRFYQRFRNGEPQRIKQLATTGNTSETTLRLRHIGDCFLSCDYEINLVSGTRRSNSSEEVHIIIKVLNITPIMNVKPSNDVFEGDILEVYCRVVTSPLRNIEVFLTKNRMILKQASAAALSHRFTAQEGDSGELVCKAEWGNVQKETYQTITVRELLSKPRLTVEPADIFEGDRFELTCSVSIYVPDKINNATMRFSIYKDNARLTGAETYSTVAHRDKNGNYTCKVHAASQMHNFVKESPKLVIKAKVPVSKPVMSVVGGTLFLGKRFQLLCHSHSGTLPITYTLHGPNSPPKEKEVTKPGEKAIFNVTAISKSSNLNNFLCHARNGKGRPPKEVSGVQLLRSTIIIEPVSEPVLDILPSIGGVTEGHNMTLVCSVKSGSPPINFTWYHIETARVLATRMSSTRQECHSIGSVTGKDGGTYYCVSTNVANETKRSRPVTVGVKLAGWKKGLIAAFCVLVLLALILVIAFKTRLLHFRRKSSAKLLVKSASTKAERLSLTQAEVNDAANVTPGMMGKSIWSEHTSGSESDDQISAIIPEKQEPEYTEVQTRQADPNRVPVKQGTDTVYSEVRNSQQGVPEPADGVSVEYAQLNHETDHHSDHSNHGDPSVNEDHTEEMDNSVSVDVADNGE</sequence>
<comment type="subcellular location">
    <subcellularLocation>
        <location evidence="2">Cell junction</location>
    </subcellularLocation>
    <subcellularLocation>
        <location evidence="1">Cell membrane</location>
        <topology evidence="1">Single-pass type I membrane protein</topology>
    </subcellularLocation>
    <subcellularLocation>
        <location evidence="3">Membrane raft</location>
    </subcellularLocation>
</comment>
<evidence type="ECO:0000256" key="16">
    <source>
        <dbReference type="ARBA" id="ARBA00049765"/>
    </source>
</evidence>
<evidence type="ECO:0000256" key="8">
    <source>
        <dbReference type="ARBA" id="ARBA00022737"/>
    </source>
</evidence>
<keyword evidence="13" id="KW-1015">Disulfide bond</keyword>
<dbReference type="PROSITE" id="PS50835">
    <property type="entry name" value="IG_LIKE"/>
    <property type="match status" value="3"/>
</dbReference>
<evidence type="ECO:0000256" key="13">
    <source>
        <dbReference type="ARBA" id="ARBA00023157"/>
    </source>
</evidence>
<dbReference type="GO" id="GO:0009897">
    <property type="term" value="C:external side of plasma membrane"/>
    <property type="evidence" value="ECO:0007669"/>
    <property type="project" value="TreeGrafter"/>
</dbReference>
<dbReference type="PANTHER" id="PTHR11481:SF5">
    <property type="entry name" value="PLATELET ENDOTHELIAL CELL ADHESION MOLECULE"/>
    <property type="match status" value="1"/>
</dbReference>
<keyword evidence="12 18" id="KW-0472">Membrane</keyword>
<reference evidence="21" key="1">
    <citation type="submission" date="2023-09" db="UniProtKB">
        <authorList>
            <consortium name="Ensembl"/>
        </authorList>
    </citation>
    <scope>IDENTIFICATION</scope>
</reference>
<evidence type="ECO:0000256" key="14">
    <source>
        <dbReference type="ARBA" id="ARBA00023180"/>
    </source>
</evidence>
<keyword evidence="4" id="KW-1003">Cell membrane</keyword>
<dbReference type="InterPro" id="IPR003599">
    <property type="entry name" value="Ig_sub"/>
</dbReference>
<feature type="domain" description="Ig-like" evidence="20">
    <location>
        <begin position="318"/>
        <end position="385"/>
    </location>
</feature>
<evidence type="ECO:0000313" key="23">
    <source>
        <dbReference type="RefSeq" id="XP_008303781.1"/>
    </source>
</evidence>
<proteinExistence type="predicted"/>
<keyword evidence="5" id="KW-0597">Phosphoprotein</keyword>
<dbReference type="RefSeq" id="XP_008303781.1">
    <property type="nucleotide sequence ID" value="XM_008305559.1"/>
</dbReference>
<dbReference type="Gene3D" id="2.60.40.10">
    <property type="entry name" value="Immunoglobulins"/>
    <property type="match status" value="4"/>
</dbReference>
<evidence type="ECO:0000256" key="11">
    <source>
        <dbReference type="ARBA" id="ARBA00022989"/>
    </source>
</evidence>
<dbReference type="Pfam" id="PF17736">
    <property type="entry name" value="Ig_C17orf99"/>
    <property type="match status" value="1"/>
</dbReference>
<evidence type="ECO:0000256" key="6">
    <source>
        <dbReference type="ARBA" id="ARBA00022692"/>
    </source>
</evidence>
<keyword evidence="6 18" id="KW-0812">Transmembrane</keyword>
<evidence type="ECO:0000313" key="22">
    <source>
        <dbReference type="Proteomes" id="UP000694891"/>
    </source>
</evidence>
<feature type="transmembrane region" description="Helical" evidence="18">
    <location>
        <begin position="609"/>
        <end position="628"/>
    </location>
</feature>
<keyword evidence="22" id="KW-1185">Reference proteome</keyword>
<keyword evidence="9" id="KW-0130">Cell adhesion</keyword>
<reference evidence="23" key="2">
    <citation type="submission" date="2025-04" db="UniProtKB">
        <authorList>
            <consortium name="RefSeq"/>
        </authorList>
    </citation>
    <scope>IDENTIFICATION</scope>
</reference>
<dbReference type="GeneTree" id="ENSGT01140000282577"/>
<evidence type="ECO:0000256" key="2">
    <source>
        <dbReference type="ARBA" id="ARBA00004282"/>
    </source>
</evidence>
<dbReference type="PANTHER" id="PTHR11481">
    <property type="entry name" value="IMMUNOGLOBULIN FC RECEPTOR"/>
    <property type="match status" value="1"/>
</dbReference>
<dbReference type="GO" id="GO:0045121">
    <property type="term" value="C:membrane raft"/>
    <property type="evidence" value="ECO:0007669"/>
    <property type="project" value="UniProtKB-SubCell"/>
</dbReference>
<dbReference type="InterPro" id="IPR050488">
    <property type="entry name" value="Ig_Fc_receptor"/>
</dbReference>
<evidence type="ECO:0000256" key="3">
    <source>
        <dbReference type="ARBA" id="ARBA00004285"/>
    </source>
</evidence>
<gene>
    <name evidence="23" type="primary">LOC103375319</name>
</gene>
<evidence type="ECO:0000256" key="1">
    <source>
        <dbReference type="ARBA" id="ARBA00004251"/>
    </source>
</evidence>
<evidence type="ECO:0000256" key="7">
    <source>
        <dbReference type="ARBA" id="ARBA00022729"/>
    </source>
</evidence>
<keyword evidence="7 19" id="KW-0732">Signal</keyword>
<name>A0A3B5AMV7_9TELE</name>
<dbReference type="InterPro" id="IPR040878">
    <property type="entry name" value="IL-40-like_Ig"/>
</dbReference>
<keyword evidence="14" id="KW-0325">Glycoprotein</keyword>
<feature type="compositionally biased region" description="Basic and acidic residues" evidence="17">
    <location>
        <begin position="752"/>
        <end position="763"/>
    </location>
</feature>
<keyword evidence="10" id="KW-0965">Cell junction</keyword>
<evidence type="ECO:0000259" key="20">
    <source>
        <dbReference type="PROSITE" id="PS50835"/>
    </source>
</evidence>
<feature type="compositionally biased region" description="Polar residues" evidence="17">
    <location>
        <begin position="721"/>
        <end position="735"/>
    </location>
</feature>
<dbReference type="OrthoDB" id="9950534at2759"/>
<dbReference type="GO" id="GO:0007166">
    <property type="term" value="P:cell surface receptor signaling pathway"/>
    <property type="evidence" value="ECO:0007669"/>
    <property type="project" value="TreeGrafter"/>
</dbReference>
<dbReference type="CTD" id="569386"/>
<evidence type="ECO:0000256" key="12">
    <source>
        <dbReference type="ARBA" id="ARBA00023136"/>
    </source>
</evidence>
<evidence type="ECO:0000313" key="21">
    <source>
        <dbReference type="Ensembl" id="ENSSPAP00000014867.1"/>
    </source>
</evidence>
<evidence type="ECO:0000256" key="9">
    <source>
        <dbReference type="ARBA" id="ARBA00022889"/>
    </source>
</evidence>
<dbReference type="GO" id="GO:0006955">
    <property type="term" value="P:immune response"/>
    <property type="evidence" value="ECO:0007669"/>
    <property type="project" value="TreeGrafter"/>
</dbReference>
<evidence type="ECO:0000256" key="18">
    <source>
        <dbReference type="SAM" id="Phobius"/>
    </source>
</evidence>
<dbReference type="Pfam" id="PF13895">
    <property type="entry name" value="Ig_2"/>
    <property type="match status" value="2"/>
</dbReference>
<dbReference type="SUPFAM" id="SSF48726">
    <property type="entry name" value="Immunoglobulin"/>
    <property type="match status" value="3"/>
</dbReference>
<dbReference type="InterPro" id="IPR036179">
    <property type="entry name" value="Ig-like_dom_sf"/>
</dbReference>
<dbReference type="AlphaFoldDB" id="A0A3B5AMV7"/>
<evidence type="ECO:0000256" key="15">
    <source>
        <dbReference type="ARBA" id="ARBA00023319"/>
    </source>
</evidence>
<dbReference type="Proteomes" id="UP000694891">
    <property type="component" value="Unplaced"/>
</dbReference>
<evidence type="ECO:0000256" key="19">
    <source>
        <dbReference type="SAM" id="SignalP"/>
    </source>
</evidence>
<dbReference type="Ensembl" id="ENSSPAT00000015111.1">
    <property type="protein sequence ID" value="ENSSPAP00000014867.1"/>
    <property type="gene ID" value="ENSSPAG00000011220.1"/>
</dbReference>